<gene>
    <name evidence="2" type="ORF">OIU74_018606</name>
</gene>
<dbReference type="Proteomes" id="UP001151752">
    <property type="component" value="Chromosome 10"/>
</dbReference>
<dbReference type="InterPro" id="IPR006286">
    <property type="entry name" value="C56_PfpI-like"/>
</dbReference>
<evidence type="ECO:0000313" key="2">
    <source>
        <dbReference type="EMBL" id="KAJ6772419.1"/>
    </source>
</evidence>
<keyword evidence="3" id="KW-1185">Reference proteome</keyword>
<evidence type="ECO:0000313" key="3">
    <source>
        <dbReference type="Proteomes" id="UP001151752"/>
    </source>
</evidence>
<reference evidence="2" key="2">
    <citation type="journal article" date="2023" name="Int. J. Mol. Sci.">
        <title>De Novo Assembly and Annotation of 11 Diverse Shrub Willow (Salix) Genomes Reveals Novel Gene Organization in Sex-Linked Regions.</title>
        <authorList>
            <person name="Hyden B."/>
            <person name="Feng K."/>
            <person name="Yates T.B."/>
            <person name="Jawdy S."/>
            <person name="Cereghino C."/>
            <person name="Smart L.B."/>
            <person name="Muchero W."/>
        </authorList>
    </citation>
    <scope>NUCLEOTIDE SEQUENCE</scope>
    <source>
        <tissue evidence="2">Shoot tip</tissue>
    </source>
</reference>
<dbReference type="EMBL" id="JAPFFM010000002">
    <property type="protein sequence ID" value="KAJ6772419.1"/>
    <property type="molecule type" value="Genomic_DNA"/>
</dbReference>
<reference evidence="2" key="1">
    <citation type="submission" date="2022-11" db="EMBL/GenBank/DDBJ databases">
        <authorList>
            <person name="Hyden B.L."/>
            <person name="Feng K."/>
            <person name="Yates T."/>
            <person name="Jawdy S."/>
            <person name="Smart L.B."/>
            <person name="Muchero W."/>
        </authorList>
    </citation>
    <scope>NUCLEOTIDE SEQUENCE</scope>
    <source>
        <tissue evidence="2">Shoot tip</tissue>
    </source>
</reference>
<proteinExistence type="predicted"/>
<organism evidence="2 3">
    <name type="scientific">Salix koriyanagi</name>
    <dbReference type="NCBI Taxonomy" id="2511006"/>
    <lineage>
        <taxon>Eukaryota</taxon>
        <taxon>Viridiplantae</taxon>
        <taxon>Streptophyta</taxon>
        <taxon>Embryophyta</taxon>
        <taxon>Tracheophyta</taxon>
        <taxon>Spermatophyta</taxon>
        <taxon>Magnoliopsida</taxon>
        <taxon>eudicotyledons</taxon>
        <taxon>Gunneridae</taxon>
        <taxon>Pentapetalae</taxon>
        <taxon>rosids</taxon>
        <taxon>fabids</taxon>
        <taxon>Malpighiales</taxon>
        <taxon>Salicaceae</taxon>
        <taxon>Saliceae</taxon>
        <taxon>Salix</taxon>
    </lineage>
</organism>
<dbReference type="PANTHER" id="PTHR42733:SF2">
    <property type="entry name" value="DJ-1_THIJ_PFPI FAMILY PROTEIN"/>
    <property type="match status" value="1"/>
</dbReference>
<accession>A0A9Q0WST3</accession>
<sequence length="109" mass="12383">MQQKFKILYYSILFLDILHRLMDAGAHWVEPEAVKACLADGNTGASHRRGPSSVHPDKKILFLRGDFIEDYEVTVPFQSPEALECHVEDEGRGNLPNCSPRFRGRSNLQ</sequence>
<feature type="region of interest" description="Disordered" evidence="1">
    <location>
        <begin position="88"/>
        <end position="109"/>
    </location>
</feature>
<evidence type="ECO:0000256" key="1">
    <source>
        <dbReference type="SAM" id="MobiDB-lite"/>
    </source>
</evidence>
<dbReference type="PANTHER" id="PTHR42733">
    <property type="entry name" value="DJ-1 PROTEIN"/>
    <property type="match status" value="1"/>
</dbReference>
<dbReference type="AlphaFoldDB" id="A0A9Q0WST3"/>
<comment type="caution">
    <text evidence="2">The sequence shown here is derived from an EMBL/GenBank/DDBJ whole genome shotgun (WGS) entry which is preliminary data.</text>
</comment>
<name>A0A9Q0WST3_9ROSI</name>
<protein>
    <submittedName>
        <fullName evidence="2">DJ-1 PROTEIN</fullName>
    </submittedName>
</protein>